<accession>A0A9D1EPQ9</accession>
<keyword evidence="4 5" id="KW-0411">Iron-sulfur</keyword>
<comment type="cofactor">
    <cofactor evidence="5">
        <name>[4Fe-4S] cluster</name>
        <dbReference type="ChEBI" id="CHEBI:49883"/>
    </cofactor>
    <text evidence="5">Binds 1 [4Fe-4S] cluster. The cluster is coordinated with 3 cysteines and an exchangeable S-adenosyl-L-methionine.</text>
</comment>
<dbReference type="InterPro" id="IPR007197">
    <property type="entry name" value="rSAM"/>
</dbReference>
<keyword evidence="2 5" id="KW-0479">Metal-binding</keyword>
<organism evidence="7 8">
    <name type="scientific">Candidatus Faeciplasma gallinarum</name>
    <dbReference type="NCBI Taxonomy" id="2840799"/>
    <lineage>
        <taxon>Bacteria</taxon>
        <taxon>Bacillati</taxon>
        <taxon>Bacillota</taxon>
        <taxon>Clostridia</taxon>
        <taxon>Eubacteriales</taxon>
        <taxon>Oscillospiraceae</taxon>
        <taxon>Oscillospiraceae incertae sedis</taxon>
        <taxon>Candidatus Faeciplasma</taxon>
    </lineage>
</organism>
<dbReference type="PANTHER" id="PTHR43075:SF1">
    <property type="entry name" value="FORMATE LYASE ACTIVATING ENZYME, PUTATIVE (AFU_ORTHOLOGUE AFUA_2G15630)-RELATED"/>
    <property type="match status" value="1"/>
</dbReference>
<evidence type="ECO:0000256" key="1">
    <source>
        <dbReference type="ARBA" id="ARBA00022691"/>
    </source>
</evidence>
<dbReference type="Gene3D" id="3.20.20.70">
    <property type="entry name" value="Aldolase class I"/>
    <property type="match status" value="1"/>
</dbReference>
<dbReference type="EMBL" id="DVIR01000057">
    <property type="protein sequence ID" value="HIS25014.1"/>
    <property type="molecule type" value="Genomic_DNA"/>
</dbReference>
<sequence>MTTYNNCTLCPRECSVDRSKSTGYCMQSDKIKIARAALHKWEEPCICTGEGCGAVFFSGCTLRCCYCQNYEISHENKGFYITERELADIFLKLRDEGACCIDLVSPTPFVPSIIFALDLVKSKLGIPIVYNCGGYESQQTLDMLSGYIDIYLPDLKYFSSEYSAKYSGCKDYFEHAMPAIVKMQKQVGKPAYDENGQMIKGVIVRHLALPTLRHDSANVLKALRDNFEPDDIVLSLMSQYVPVYKALENREINRKISTFEYNYLLDTACDLGFEGYSQQRDASSEAYIPKFYDDKDGIK</sequence>
<evidence type="ECO:0000256" key="3">
    <source>
        <dbReference type="ARBA" id="ARBA00023004"/>
    </source>
</evidence>
<dbReference type="AlphaFoldDB" id="A0A9D1EPQ9"/>
<evidence type="ECO:0000313" key="7">
    <source>
        <dbReference type="EMBL" id="HIS25014.1"/>
    </source>
</evidence>
<evidence type="ECO:0000256" key="2">
    <source>
        <dbReference type="ARBA" id="ARBA00022723"/>
    </source>
</evidence>
<reference evidence="7" key="2">
    <citation type="journal article" date="2021" name="PeerJ">
        <title>Extensive microbial diversity within the chicken gut microbiome revealed by metagenomics and culture.</title>
        <authorList>
            <person name="Gilroy R."/>
            <person name="Ravi A."/>
            <person name="Getino M."/>
            <person name="Pursley I."/>
            <person name="Horton D.L."/>
            <person name="Alikhan N.F."/>
            <person name="Baker D."/>
            <person name="Gharbi K."/>
            <person name="Hall N."/>
            <person name="Watson M."/>
            <person name="Adriaenssens E.M."/>
            <person name="Foster-Nyarko E."/>
            <person name="Jarju S."/>
            <person name="Secka A."/>
            <person name="Antonio M."/>
            <person name="Oren A."/>
            <person name="Chaudhuri R.R."/>
            <person name="La Ragione R."/>
            <person name="Hildebrand F."/>
            <person name="Pallen M.J."/>
        </authorList>
    </citation>
    <scope>NUCLEOTIDE SEQUENCE</scope>
    <source>
        <strain evidence="7">CHK157-1446</strain>
    </source>
</reference>
<dbReference type="Pfam" id="PF04055">
    <property type="entry name" value="Radical_SAM"/>
    <property type="match status" value="1"/>
</dbReference>
<protein>
    <submittedName>
        <fullName evidence="7">Radical SAM protein</fullName>
    </submittedName>
</protein>
<evidence type="ECO:0000313" key="8">
    <source>
        <dbReference type="Proteomes" id="UP000823982"/>
    </source>
</evidence>
<dbReference type="CDD" id="cd01335">
    <property type="entry name" value="Radical_SAM"/>
    <property type="match status" value="1"/>
</dbReference>
<dbReference type="PANTHER" id="PTHR43075">
    <property type="entry name" value="FORMATE LYASE ACTIVATING ENZYME, PUTATIVE (AFU_ORTHOLOGUE AFUA_2G15630)-RELATED"/>
    <property type="match status" value="1"/>
</dbReference>
<feature type="binding site" evidence="5">
    <location>
        <position position="67"/>
    </location>
    <ligand>
        <name>[4Fe-4S] cluster</name>
        <dbReference type="ChEBI" id="CHEBI:49883"/>
        <note>4Fe-4S-S-AdoMet</note>
    </ligand>
</feature>
<reference evidence="7" key="1">
    <citation type="submission" date="2020-10" db="EMBL/GenBank/DDBJ databases">
        <authorList>
            <person name="Gilroy R."/>
        </authorList>
    </citation>
    <scope>NUCLEOTIDE SEQUENCE</scope>
    <source>
        <strain evidence="7">CHK157-1446</strain>
    </source>
</reference>
<evidence type="ECO:0000256" key="5">
    <source>
        <dbReference type="PIRSR" id="PIRSR004869-50"/>
    </source>
</evidence>
<dbReference type="InterPro" id="IPR040085">
    <property type="entry name" value="MJ0674-like"/>
</dbReference>
<dbReference type="PIRSF" id="PIRSF004869">
    <property type="entry name" value="PflX_prd"/>
    <property type="match status" value="1"/>
</dbReference>
<dbReference type="InterPro" id="IPR013785">
    <property type="entry name" value="Aldolase_TIM"/>
</dbReference>
<dbReference type="SFLD" id="SFLDG01099">
    <property type="entry name" value="Uncharacterised_Radical_SAM_Su"/>
    <property type="match status" value="1"/>
</dbReference>
<evidence type="ECO:0000256" key="4">
    <source>
        <dbReference type="ARBA" id="ARBA00023014"/>
    </source>
</evidence>
<name>A0A9D1EPQ9_9FIRM</name>
<dbReference type="GO" id="GO:0003824">
    <property type="term" value="F:catalytic activity"/>
    <property type="evidence" value="ECO:0007669"/>
    <property type="project" value="InterPro"/>
</dbReference>
<feature type="binding site" evidence="5">
    <location>
        <position position="60"/>
    </location>
    <ligand>
        <name>[4Fe-4S] cluster</name>
        <dbReference type="ChEBI" id="CHEBI:49883"/>
        <note>4Fe-4S-S-AdoMet</note>
    </ligand>
</feature>
<dbReference type="GO" id="GO:0051536">
    <property type="term" value="F:iron-sulfur cluster binding"/>
    <property type="evidence" value="ECO:0007669"/>
    <property type="project" value="UniProtKB-KW"/>
</dbReference>
<dbReference type="GO" id="GO:0046872">
    <property type="term" value="F:metal ion binding"/>
    <property type="evidence" value="ECO:0007669"/>
    <property type="project" value="UniProtKB-KW"/>
</dbReference>
<dbReference type="InterPro" id="IPR058240">
    <property type="entry name" value="rSAM_sf"/>
</dbReference>
<dbReference type="SFLD" id="SFLDS00029">
    <property type="entry name" value="Radical_SAM"/>
    <property type="match status" value="1"/>
</dbReference>
<proteinExistence type="predicted"/>
<feature type="binding site" evidence="5">
    <location>
        <position position="64"/>
    </location>
    <ligand>
        <name>[4Fe-4S] cluster</name>
        <dbReference type="ChEBI" id="CHEBI:49883"/>
        <note>4Fe-4S-S-AdoMet</note>
    </ligand>
</feature>
<feature type="domain" description="Radical SAM core" evidence="6">
    <location>
        <begin position="56"/>
        <end position="184"/>
    </location>
</feature>
<dbReference type="InterPro" id="IPR016431">
    <property type="entry name" value="Pyrv-formate_lyase-activ_prd"/>
</dbReference>
<evidence type="ECO:0000259" key="6">
    <source>
        <dbReference type="Pfam" id="PF04055"/>
    </source>
</evidence>
<gene>
    <name evidence="7" type="ORF">IAD01_06400</name>
</gene>
<keyword evidence="3 5" id="KW-0408">Iron</keyword>
<comment type="caution">
    <text evidence="7">The sequence shown here is derived from an EMBL/GenBank/DDBJ whole genome shotgun (WGS) entry which is preliminary data.</text>
</comment>
<dbReference type="Proteomes" id="UP000823982">
    <property type="component" value="Unassembled WGS sequence"/>
</dbReference>
<keyword evidence="1 5" id="KW-0949">S-adenosyl-L-methionine</keyword>
<dbReference type="SUPFAM" id="SSF102114">
    <property type="entry name" value="Radical SAM enzymes"/>
    <property type="match status" value="1"/>
</dbReference>